<feature type="compositionally biased region" description="Low complexity" evidence="1">
    <location>
        <begin position="14"/>
        <end position="24"/>
    </location>
</feature>
<feature type="region of interest" description="Disordered" evidence="1">
    <location>
        <begin position="14"/>
        <end position="44"/>
    </location>
</feature>
<feature type="non-terminal residue" evidence="2">
    <location>
        <position position="55"/>
    </location>
</feature>
<organism evidence="2">
    <name type="scientific">uncultured Quadrisphaera sp</name>
    <dbReference type="NCBI Taxonomy" id="904978"/>
    <lineage>
        <taxon>Bacteria</taxon>
        <taxon>Bacillati</taxon>
        <taxon>Actinomycetota</taxon>
        <taxon>Actinomycetes</taxon>
        <taxon>Kineosporiales</taxon>
        <taxon>Kineosporiaceae</taxon>
        <taxon>Quadrisphaera</taxon>
        <taxon>environmental samples</taxon>
    </lineage>
</organism>
<sequence length="55" mass="6042">RGCRPGRPWRRTCWASSTAPTSPAARRRWRAADRGGGSAPRSGTCWRAPRGRCCA</sequence>
<evidence type="ECO:0000256" key="1">
    <source>
        <dbReference type="SAM" id="MobiDB-lite"/>
    </source>
</evidence>
<reference evidence="2" key="1">
    <citation type="submission" date="2020-02" db="EMBL/GenBank/DDBJ databases">
        <authorList>
            <person name="Meier V. D."/>
        </authorList>
    </citation>
    <scope>NUCLEOTIDE SEQUENCE</scope>
    <source>
        <strain evidence="2">AVDCRST_MAG35</strain>
    </source>
</reference>
<accession>A0A6J4PHH8</accession>
<protein>
    <submittedName>
        <fullName evidence="2">Uncharacterized protein</fullName>
    </submittedName>
</protein>
<dbReference type="AlphaFoldDB" id="A0A6J4PHH8"/>
<feature type="non-terminal residue" evidence="2">
    <location>
        <position position="1"/>
    </location>
</feature>
<evidence type="ECO:0000313" key="2">
    <source>
        <dbReference type="EMBL" id="CAA9414686.1"/>
    </source>
</evidence>
<gene>
    <name evidence="2" type="ORF">AVDCRST_MAG35-1638</name>
</gene>
<proteinExistence type="predicted"/>
<dbReference type="EMBL" id="CADCUY010000336">
    <property type="protein sequence ID" value="CAA9414686.1"/>
    <property type="molecule type" value="Genomic_DNA"/>
</dbReference>
<name>A0A6J4PHH8_9ACTN</name>